<gene>
    <name evidence="1" type="ORF">JFL43_09525</name>
</gene>
<evidence type="ECO:0008006" key="3">
    <source>
        <dbReference type="Google" id="ProtNLM"/>
    </source>
</evidence>
<comment type="caution">
    <text evidence="1">The sequence shown here is derived from an EMBL/GenBank/DDBJ whole genome shotgun (WGS) entry which is preliminary data.</text>
</comment>
<accession>A0ABS1H6R5</accession>
<organism evidence="1 2">
    <name type="scientific">Viridibacillus soli</name>
    <dbReference type="NCBI Taxonomy" id="2798301"/>
    <lineage>
        <taxon>Bacteria</taxon>
        <taxon>Bacillati</taxon>
        <taxon>Bacillota</taxon>
        <taxon>Bacilli</taxon>
        <taxon>Bacillales</taxon>
        <taxon>Caryophanaceae</taxon>
        <taxon>Viridibacillus</taxon>
    </lineage>
</organism>
<dbReference type="SUPFAM" id="SSF46785">
    <property type="entry name" value="Winged helix' DNA-binding domain"/>
    <property type="match status" value="1"/>
</dbReference>
<name>A0ABS1H6R5_9BACL</name>
<evidence type="ECO:0000313" key="1">
    <source>
        <dbReference type="EMBL" id="MBK3495091.1"/>
    </source>
</evidence>
<dbReference type="EMBL" id="JAEOAH010000009">
    <property type="protein sequence ID" value="MBK3495091.1"/>
    <property type="molecule type" value="Genomic_DNA"/>
</dbReference>
<dbReference type="InterPro" id="IPR043128">
    <property type="entry name" value="Rev_trsase/Diguanyl_cyclase"/>
</dbReference>
<dbReference type="Gene3D" id="1.10.10.10">
    <property type="entry name" value="Winged helix-like DNA-binding domain superfamily/Winged helix DNA-binding domain"/>
    <property type="match status" value="1"/>
</dbReference>
<sequence>MEVLLVGIVGPIDLVNRIMDQMNIENELNIEYKLFIIKHVEETRNIEQDLLFECDILLFAGQMAYEIYMSSQLINYVGPIPICVHYDGSAIYKTLFELAIENAGQLFQFTPFTIDVLSKLEVLNSISEIGLEDHSFIPLQNEVTYTTKDWADQHESNFMNGSSKCAITCLTSVAKELEHRGIPVKRVKATHASIKSAISILNANIAALLNTELQTTAILIQWHKTDRRPQNKYQYFRTKIAFEEIIIDFCEENQMSLTFINDTQVNIYTNKQMAKNLTDRFKRFPLLNKLEEQIGSNISVGIGIGDDTSKAEIHAEKALKFSNTKKKSCCYICSEYGELTGPLLINDTPPLSFSTKLKEEHLIEISNTTNLSAVTITRLVSLLEHSSTKELTVHHLAEAFDISLRAASRILKTLEQYNFAMITGEEQPPGRGRPRKVYKIQI</sequence>
<keyword evidence="2" id="KW-1185">Reference proteome</keyword>
<dbReference type="Gene3D" id="3.30.70.270">
    <property type="match status" value="1"/>
</dbReference>
<protein>
    <recommendedName>
        <fullName evidence="3">Transcriptional regulator</fullName>
    </recommendedName>
</protein>
<proteinExistence type="predicted"/>
<dbReference type="Proteomes" id="UP000618943">
    <property type="component" value="Unassembled WGS sequence"/>
</dbReference>
<evidence type="ECO:0000313" key="2">
    <source>
        <dbReference type="Proteomes" id="UP000618943"/>
    </source>
</evidence>
<dbReference type="InterPro" id="IPR036390">
    <property type="entry name" value="WH_DNA-bd_sf"/>
</dbReference>
<reference evidence="1 2" key="1">
    <citation type="submission" date="2020-12" db="EMBL/GenBank/DDBJ databases">
        <title>YIM B01967 draft genome.</title>
        <authorList>
            <person name="Yan X."/>
        </authorList>
    </citation>
    <scope>NUCLEOTIDE SEQUENCE [LARGE SCALE GENOMIC DNA]</scope>
    <source>
        <strain evidence="1 2">YIM B01967</strain>
    </source>
</reference>
<dbReference type="InterPro" id="IPR036388">
    <property type="entry name" value="WH-like_DNA-bd_sf"/>
</dbReference>
<dbReference type="RefSeq" id="WP_200748865.1">
    <property type="nucleotide sequence ID" value="NZ_JAEOAH010000009.1"/>
</dbReference>